<keyword evidence="3" id="KW-0540">Nuclease</keyword>
<evidence type="ECO:0000259" key="2">
    <source>
        <dbReference type="PROSITE" id="PS50164"/>
    </source>
</evidence>
<evidence type="ECO:0000313" key="3">
    <source>
        <dbReference type="EMBL" id="GAA4746768.1"/>
    </source>
</evidence>
<reference evidence="4" key="1">
    <citation type="journal article" date="2019" name="Int. J. Syst. Evol. Microbiol.">
        <title>The Global Catalogue of Microorganisms (GCM) 10K type strain sequencing project: providing services to taxonomists for standard genome sequencing and annotation.</title>
        <authorList>
            <consortium name="The Broad Institute Genomics Platform"/>
            <consortium name="The Broad Institute Genome Sequencing Center for Infectious Disease"/>
            <person name="Wu L."/>
            <person name="Ma J."/>
        </authorList>
    </citation>
    <scope>NUCLEOTIDE SEQUENCE [LARGE SCALE GENOMIC DNA]</scope>
    <source>
        <strain evidence="4">JCM 18077</strain>
    </source>
</reference>
<dbReference type="Proteomes" id="UP001500822">
    <property type="component" value="Unassembled WGS sequence"/>
</dbReference>
<dbReference type="InterPro" id="IPR006054">
    <property type="entry name" value="DnaQ"/>
</dbReference>
<dbReference type="EMBL" id="BAABIE010000006">
    <property type="protein sequence ID" value="GAA4746768.1"/>
    <property type="molecule type" value="Genomic_DNA"/>
</dbReference>
<feature type="domain" description="GIY-YIG" evidence="2">
    <location>
        <begin position="224"/>
        <end position="302"/>
    </location>
</feature>
<dbReference type="RefSeq" id="WP_345313074.1">
    <property type="nucleotide sequence ID" value="NZ_BAABIE010000006.1"/>
</dbReference>
<dbReference type="CDD" id="cd10434">
    <property type="entry name" value="GIY-YIG_UvrC_Cho"/>
    <property type="match status" value="1"/>
</dbReference>
<dbReference type="SUPFAM" id="SSF82771">
    <property type="entry name" value="GIY-YIG endonuclease"/>
    <property type="match status" value="1"/>
</dbReference>
<keyword evidence="3" id="KW-0269">Exonuclease</keyword>
<dbReference type="NCBIfam" id="NF005907">
    <property type="entry name" value="PRK07883.1-5"/>
    <property type="match status" value="1"/>
</dbReference>
<dbReference type="InterPro" id="IPR000305">
    <property type="entry name" value="GIY-YIG_endonuc"/>
</dbReference>
<dbReference type="NCBIfam" id="TIGR00573">
    <property type="entry name" value="dnaq"/>
    <property type="match status" value="1"/>
</dbReference>
<accession>A0ABP8Z537</accession>
<dbReference type="PROSITE" id="PS50164">
    <property type="entry name" value="GIY_YIG"/>
    <property type="match status" value="1"/>
</dbReference>
<dbReference type="InterPro" id="IPR013520">
    <property type="entry name" value="Ribonucl_H"/>
</dbReference>
<dbReference type="SMART" id="SM00465">
    <property type="entry name" value="GIYc"/>
    <property type="match status" value="1"/>
</dbReference>
<gene>
    <name evidence="3" type="ORF">GCM10023217_15710</name>
</gene>
<evidence type="ECO:0000313" key="4">
    <source>
        <dbReference type="Proteomes" id="UP001500822"/>
    </source>
</evidence>
<dbReference type="InterPro" id="IPR035901">
    <property type="entry name" value="GIY-YIG_endonuc_sf"/>
</dbReference>
<dbReference type="InterPro" id="IPR047296">
    <property type="entry name" value="GIY-YIG_UvrC_Cho"/>
</dbReference>
<dbReference type="InterPro" id="IPR012337">
    <property type="entry name" value="RNaseH-like_sf"/>
</dbReference>
<dbReference type="Gene3D" id="3.40.1440.10">
    <property type="entry name" value="GIY-YIG endonuclease"/>
    <property type="match status" value="1"/>
</dbReference>
<dbReference type="SMART" id="SM00479">
    <property type="entry name" value="EXOIII"/>
    <property type="match status" value="1"/>
</dbReference>
<dbReference type="PANTHER" id="PTHR30562:SF1">
    <property type="entry name" value="UVRABC SYSTEM PROTEIN C"/>
    <property type="match status" value="1"/>
</dbReference>
<comment type="caution">
    <text evidence="3">The sequence shown here is derived from an EMBL/GenBank/DDBJ whole genome shotgun (WGS) entry which is preliminary data.</text>
</comment>
<feature type="region of interest" description="Disordered" evidence="1">
    <location>
        <begin position="517"/>
        <end position="567"/>
    </location>
</feature>
<dbReference type="SUPFAM" id="SSF53098">
    <property type="entry name" value="Ribonuclease H-like"/>
    <property type="match status" value="1"/>
</dbReference>
<dbReference type="SUPFAM" id="SSF46600">
    <property type="entry name" value="C-terminal UvrC-binding domain of UvrB"/>
    <property type="match status" value="1"/>
</dbReference>
<keyword evidence="3" id="KW-0378">Hydrolase</keyword>
<dbReference type="CDD" id="cd06127">
    <property type="entry name" value="DEDDh"/>
    <property type="match status" value="1"/>
</dbReference>
<proteinExistence type="predicted"/>
<dbReference type="Pfam" id="PF00929">
    <property type="entry name" value="RNase_T"/>
    <property type="match status" value="1"/>
</dbReference>
<feature type="compositionally biased region" description="Basic and acidic residues" evidence="1">
    <location>
        <begin position="517"/>
        <end position="540"/>
    </location>
</feature>
<protein>
    <submittedName>
        <fullName evidence="3">DEDD exonuclease domain-containing protein</fullName>
    </submittedName>
</protein>
<name>A0ABP8Z537_9ACTN</name>
<dbReference type="NCBIfam" id="NF005905">
    <property type="entry name" value="PRK07883.1-3"/>
    <property type="match status" value="1"/>
</dbReference>
<dbReference type="Gene3D" id="3.30.420.10">
    <property type="entry name" value="Ribonuclease H-like superfamily/Ribonuclease H"/>
    <property type="match status" value="1"/>
</dbReference>
<sequence length="567" mass="61209">MVQLSFADLPGDEAFASASLADLTLVVVDLETTGGSPDNDAITEIGAVKIRGGEILGEFGTLVDPGRSIPPQIVTLTGITSAMVHDAPRIEEVLPSFFEFARGAVLVAHNARFDVGFLKRAAARQHLPWSFPAALCTVAMARRILTRQEAPTVKLGALADLFDVTVRPTHRALDDARATVEVFHHLLERVGNQDVRTYRDLTAYLPRGTPALRAKRSLADGLPDRPGVYLFRGPGDEVLYIGTAVNLRRRVGSYFTGADTRARMAQMVGLAERVDHIECAHALEAGVRELTLIAAHKPTFNRRSANPHRGWWITLTGDQVPRLKVSRTPSEVCFGPVSGRTMAAEIAASVTEAAADPGQLRELLAGRSDDVLDTLTQRLAELADARRFETAARARDALAATIDALARCQRLSAIARLDELVLARPAEGGGWEFAVVRHGRLAGAGCAPRDVPPMPVVATLVAGAQHIPAPESSAGPLAGAPPEEVALIAKWIGEPGTRLVSVDGELSSPLAAAERRRQFTRAAREARTLARDSRLGSEHDHRHRPHRSRHSSDPGDRAGRRRYPGRH</sequence>
<dbReference type="InterPro" id="IPR050066">
    <property type="entry name" value="UvrABC_protein_C"/>
</dbReference>
<keyword evidence="4" id="KW-1185">Reference proteome</keyword>
<dbReference type="PANTHER" id="PTHR30562">
    <property type="entry name" value="UVRC/OXIDOREDUCTASE"/>
    <property type="match status" value="1"/>
</dbReference>
<dbReference type="GO" id="GO:0004527">
    <property type="term" value="F:exonuclease activity"/>
    <property type="evidence" value="ECO:0007669"/>
    <property type="project" value="UniProtKB-KW"/>
</dbReference>
<evidence type="ECO:0000256" key="1">
    <source>
        <dbReference type="SAM" id="MobiDB-lite"/>
    </source>
</evidence>
<dbReference type="InterPro" id="IPR036876">
    <property type="entry name" value="UVR_dom_sf"/>
</dbReference>
<dbReference type="InterPro" id="IPR036397">
    <property type="entry name" value="RNaseH_sf"/>
</dbReference>
<organism evidence="3 4">
    <name type="scientific">Gordonia alkaliphila</name>
    <dbReference type="NCBI Taxonomy" id="1053547"/>
    <lineage>
        <taxon>Bacteria</taxon>
        <taxon>Bacillati</taxon>
        <taxon>Actinomycetota</taxon>
        <taxon>Actinomycetes</taxon>
        <taxon>Mycobacteriales</taxon>
        <taxon>Gordoniaceae</taxon>
        <taxon>Gordonia</taxon>
    </lineage>
</organism>